<dbReference type="InterPro" id="IPR024078">
    <property type="entry name" value="LmbE-like_dom_sf"/>
</dbReference>
<reference evidence="2" key="1">
    <citation type="submission" date="2014-05" db="EMBL/GenBank/DDBJ databases">
        <authorList>
            <person name="Kube M."/>
        </authorList>
    </citation>
    <scope>NUCLEOTIDE SEQUENCE [LARGE SCALE GENOMIC DNA]</scope>
</reference>
<dbReference type="PATRIC" id="fig|35623.3.peg.372"/>
<sequence length="228" mass="26428">MHNTYLSIGAHIGDAELTTGLVLATKSLEGDKIITLALTAGERGNPKHMTVDDYRLQKIKEADDFAKMLQGESIVLNYRDGELPDTLDVRLEVARMIRKYKPTLIFTHWKHSMHKDHQLTSKIVEDASFFAGIDMGDKLEGERHYAPVYFAENWEDSEAFTPYVYIAGSHEGYDLWKRAMQTHWFIMNSPSFRYYDYYTHLAVVRGCYARKDYAQAFSVHEYQKKIIL</sequence>
<proteinExistence type="predicted"/>
<dbReference type="InParanoid" id="A0A061A978"/>
<dbReference type="SUPFAM" id="SSF102588">
    <property type="entry name" value="LmbE-like"/>
    <property type="match status" value="1"/>
</dbReference>
<dbReference type="KEGG" id="aoc:Aocu_03720"/>
<dbReference type="Gene3D" id="3.40.50.10320">
    <property type="entry name" value="LmbE-like"/>
    <property type="match status" value="1"/>
</dbReference>
<dbReference type="STRING" id="35623.Aocu_03720"/>
<organism evidence="1 2">
    <name type="scientific">Acholeplasma oculi</name>
    <dbReference type="NCBI Taxonomy" id="35623"/>
    <lineage>
        <taxon>Bacteria</taxon>
        <taxon>Bacillati</taxon>
        <taxon>Mycoplasmatota</taxon>
        <taxon>Mollicutes</taxon>
        <taxon>Acholeplasmatales</taxon>
        <taxon>Acholeplasmataceae</taxon>
        <taxon>Acholeplasma</taxon>
    </lineage>
</organism>
<gene>
    <name evidence="1" type="ORF">Aocu_03720</name>
</gene>
<dbReference type="Pfam" id="PF02585">
    <property type="entry name" value="PIG-L"/>
    <property type="match status" value="1"/>
</dbReference>
<dbReference type="AlphaFoldDB" id="A0A061A978"/>
<dbReference type="EMBL" id="LK028559">
    <property type="protein sequence ID" value="CDR30445.1"/>
    <property type="molecule type" value="Genomic_DNA"/>
</dbReference>
<dbReference type="OrthoDB" id="3514174at2"/>
<keyword evidence="2" id="KW-1185">Reference proteome</keyword>
<evidence type="ECO:0000313" key="2">
    <source>
        <dbReference type="Proteomes" id="UP000032434"/>
    </source>
</evidence>
<dbReference type="HOGENOM" id="CLU_049311_3_3_14"/>
<dbReference type="RefSeq" id="WP_045748994.1">
    <property type="nucleotide sequence ID" value="NZ_FUZK01000006.1"/>
</dbReference>
<dbReference type="InterPro" id="IPR003737">
    <property type="entry name" value="GlcNAc_PI_deacetylase-related"/>
</dbReference>
<accession>A0A061A978</accession>
<protein>
    <submittedName>
        <fullName evidence="1">N-acetylglucosaminylphosphatidylinositol deacetylase</fullName>
    </submittedName>
</protein>
<name>A0A061A978_9MOLU</name>
<dbReference type="FunCoup" id="A0A061A978">
    <property type="interactions" value="35"/>
</dbReference>
<evidence type="ECO:0000313" key="1">
    <source>
        <dbReference type="EMBL" id="CDR30445.1"/>
    </source>
</evidence>
<dbReference type="Proteomes" id="UP000032434">
    <property type="component" value="Chromosome 1"/>
</dbReference>